<accession>A0A561PNF2</accession>
<comment type="caution">
    <text evidence="2">The sequence shown here is derived from an EMBL/GenBank/DDBJ whole genome shotgun (WGS) entry which is preliminary data.</text>
</comment>
<name>A0A561PNF2_9BACT</name>
<dbReference type="GO" id="GO:0005737">
    <property type="term" value="C:cytoplasm"/>
    <property type="evidence" value="ECO:0007669"/>
    <property type="project" value="InterPro"/>
</dbReference>
<reference evidence="2 3" key="1">
    <citation type="submission" date="2019-06" db="EMBL/GenBank/DDBJ databases">
        <title>Sorghum-associated microbial communities from plants grown in Nebraska, USA.</title>
        <authorList>
            <person name="Schachtman D."/>
        </authorList>
    </citation>
    <scope>NUCLEOTIDE SEQUENCE [LARGE SCALE GENOMIC DNA]</scope>
    <source>
        <strain evidence="2 3">1209</strain>
    </source>
</reference>
<dbReference type="AlphaFoldDB" id="A0A561PNF2"/>
<dbReference type="GO" id="GO:0016788">
    <property type="term" value="F:hydrolase activity, acting on ester bonds"/>
    <property type="evidence" value="ECO:0007669"/>
    <property type="project" value="InterPro"/>
</dbReference>
<dbReference type="GO" id="GO:0003723">
    <property type="term" value="F:RNA binding"/>
    <property type="evidence" value="ECO:0007669"/>
    <property type="project" value="InterPro"/>
</dbReference>
<gene>
    <name evidence="2" type="ORF">FHW36_10545</name>
</gene>
<dbReference type="InterPro" id="IPR014944">
    <property type="entry name" value="Toxin_SymE-like"/>
</dbReference>
<dbReference type="EMBL" id="VIWO01000005">
    <property type="protein sequence ID" value="TWF39608.1"/>
    <property type="molecule type" value="Genomic_DNA"/>
</dbReference>
<dbReference type="Pfam" id="PF08845">
    <property type="entry name" value="SymE_toxin"/>
    <property type="match status" value="1"/>
</dbReference>
<organism evidence="2 3">
    <name type="scientific">Chitinophaga polysaccharea</name>
    <dbReference type="NCBI Taxonomy" id="1293035"/>
    <lineage>
        <taxon>Bacteria</taxon>
        <taxon>Pseudomonadati</taxon>
        <taxon>Bacteroidota</taxon>
        <taxon>Chitinophagia</taxon>
        <taxon>Chitinophagales</taxon>
        <taxon>Chitinophagaceae</taxon>
        <taxon>Chitinophaga</taxon>
    </lineage>
</organism>
<dbReference type="OrthoDB" id="675523at2"/>
<sequence length="73" mass="8626">MKNQPNERKAKLHYKSSERLCHWIKVPWLNLSGIWLQRAGFDIGDSISIAIENRKLIITITRKAPPEKPFWQK</sequence>
<dbReference type="Proteomes" id="UP000320811">
    <property type="component" value="Unassembled WGS sequence"/>
</dbReference>
<protein>
    <submittedName>
        <fullName evidence="2">Type I toxin-antitoxin system toxin SymE</fullName>
    </submittedName>
</protein>
<evidence type="ECO:0000259" key="1">
    <source>
        <dbReference type="Pfam" id="PF08845"/>
    </source>
</evidence>
<dbReference type="GO" id="GO:0016070">
    <property type="term" value="P:RNA metabolic process"/>
    <property type="evidence" value="ECO:0007669"/>
    <property type="project" value="InterPro"/>
</dbReference>
<proteinExistence type="predicted"/>
<evidence type="ECO:0000313" key="3">
    <source>
        <dbReference type="Proteomes" id="UP000320811"/>
    </source>
</evidence>
<feature type="domain" description="Toxin SymE-like" evidence="1">
    <location>
        <begin position="19"/>
        <end position="59"/>
    </location>
</feature>
<dbReference type="RefSeq" id="WP_145670806.1">
    <property type="nucleotide sequence ID" value="NZ_VIWO01000005.1"/>
</dbReference>
<evidence type="ECO:0000313" key="2">
    <source>
        <dbReference type="EMBL" id="TWF39608.1"/>
    </source>
</evidence>
<keyword evidence="3" id="KW-1185">Reference proteome</keyword>